<sequence length="796" mass="93614">MSEELNLGLDYFNESPLYSVISFHKVIDALQEIAKETETPYRAIYAQSLLEDVAKVPQLYTGITSKKEIYDNLPLIHNLLADLFPTALTHNEIKAVSLPLQNFNFNFTQRFQKIINEAGEAFEINFREFNSDEYYIFSCCIILNSWYGENFDVSRPMFYDIPDKNGVIKHYRITLNVDFTELIPTEKAQEITPEDIKTLKRNYNNIAIWKEKFPINSWILKGFGIITLTDVTTENTISNIKTNLLKPGQEGMSITAGKEIFQSIFKQKDIDYGIFFVNDIHFDFIDLPLAADFKSVFKLPKNTPKDIVAAAKKFFKQFNNAINYYCVTDILELYHQKDWLPYLKYLESKNIRSFILAPIKKTDAYQAYIELTSGTPFALHTVNANKLNDVMPLINDTFVKYQIDVKNELDAIIQREYTNFHPSVNWKFEEQAKNYYFAKTHNKEAVLKEIVFDAIYPLYGETDIQSSTKLRNKAMLADLRKQLKEILKVLEAIKPIENSILFQQRINEIAYFQNQLKTHHFVAESQIYRYITDTIHPLFKQLSEKDEFSAIIEKYKEHLDEKHELFWHQRKKYEMALQTVNKQLTDILDSEQIAAQKLYPHYFERFRTDGVEHNLFIGNSITPTQIYDIMYLHNLRLWQLQVMCKAVVMHQYLKPQLHFDMQLTSLILAYNEPISIKFRMDEKRFDVESNDDVRFELIKKRLAKALIKNTQERLVQANQLTIVYLSDADKIDYLSYIDFLKNKQYLIGETEFITVEDLQGITDLKALRVRINKDFNTADFKVFTYTDYVDYLTKSV</sequence>
<evidence type="ECO:0000313" key="2">
    <source>
        <dbReference type="Proteomes" id="UP001317001"/>
    </source>
</evidence>
<keyword evidence="2" id="KW-1185">Reference proteome</keyword>
<reference evidence="1 2" key="1">
    <citation type="submission" date="2022-08" db="EMBL/GenBank/DDBJ databases">
        <title>Myroides zhujiangensis sp. nov., a novel bacterium isolated from sediment in the Pearl River Estuary.</title>
        <authorList>
            <person name="Cui L."/>
        </authorList>
    </citation>
    <scope>NUCLEOTIDE SEQUENCE [LARGE SCALE GENOMIC DNA]</scope>
    <source>
        <strain evidence="1 2">SCSIO 72103</strain>
    </source>
</reference>
<accession>A0ABY5NPS4</accession>
<organism evidence="1 2">
    <name type="scientific">Paenimyroides aestuarii</name>
    <dbReference type="NCBI Taxonomy" id="2968490"/>
    <lineage>
        <taxon>Bacteria</taxon>
        <taxon>Pseudomonadati</taxon>
        <taxon>Bacteroidota</taxon>
        <taxon>Flavobacteriia</taxon>
        <taxon>Flavobacteriales</taxon>
        <taxon>Flavobacteriaceae</taxon>
        <taxon>Paenimyroides</taxon>
    </lineage>
</organism>
<protein>
    <submittedName>
        <fullName evidence="1">GAF domain-containing protein</fullName>
    </submittedName>
</protein>
<dbReference type="RefSeq" id="WP_257498459.1">
    <property type="nucleotide sequence ID" value="NZ_CP102382.1"/>
</dbReference>
<proteinExistence type="predicted"/>
<dbReference type="EMBL" id="CP102382">
    <property type="protein sequence ID" value="UUV20557.1"/>
    <property type="molecule type" value="Genomic_DNA"/>
</dbReference>
<dbReference type="Proteomes" id="UP001317001">
    <property type="component" value="Chromosome"/>
</dbReference>
<gene>
    <name evidence="1" type="ORF">NPX36_09335</name>
</gene>
<evidence type="ECO:0000313" key="1">
    <source>
        <dbReference type="EMBL" id="UUV20557.1"/>
    </source>
</evidence>
<name>A0ABY5NPS4_9FLAO</name>